<evidence type="ECO:0000256" key="4">
    <source>
        <dbReference type="ARBA" id="ARBA00023163"/>
    </source>
</evidence>
<evidence type="ECO:0000313" key="6">
    <source>
        <dbReference type="Proteomes" id="UP000198984"/>
    </source>
</evidence>
<gene>
    <name evidence="5" type="ORF">SAMN04488505_11354</name>
</gene>
<dbReference type="EMBL" id="FOBB01000013">
    <property type="protein sequence ID" value="SEN80592.1"/>
    <property type="molecule type" value="Genomic_DNA"/>
</dbReference>
<organism evidence="5 6">
    <name type="scientific">Chitinophaga rupis</name>
    <dbReference type="NCBI Taxonomy" id="573321"/>
    <lineage>
        <taxon>Bacteria</taxon>
        <taxon>Pseudomonadati</taxon>
        <taxon>Bacteroidota</taxon>
        <taxon>Chitinophagia</taxon>
        <taxon>Chitinophagales</taxon>
        <taxon>Chitinophagaceae</taxon>
        <taxon>Chitinophaga</taxon>
    </lineage>
</organism>
<keyword evidence="6" id="KW-1185">Reference proteome</keyword>
<keyword evidence="3" id="KW-0238">DNA-binding</keyword>
<evidence type="ECO:0000256" key="2">
    <source>
        <dbReference type="ARBA" id="ARBA00023015"/>
    </source>
</evidence>
<dbReference type="RefSeq" id="WP_089921002.1">
    <property type="nucleotide sequence ID" value="NZ_FOBB01000013.1"/>
</dbReference>
<comment type="similarity">
    <text evidence="1">Belongs to the BlaI transcriptional regulatory family.</text>
</comment>
<keyword evidence="2" id="KW-0805">Transcription regulation</keyword>
<dbReference type="GO" id="GO:0003677">
    <property type="term" value="F:DNA binding"/>
    <property type="evidence" value="ECO:0007669"/>
    <property type="project" value="UniProtKB-KW"/>
</dbReference>
<dbReference type="GO" id="GO:0045892">
    <property type="term" value="P:negative regulation of DNA-templated transcription"/>
    <property type="evidence" value="ECO:0007669"/>
    <property type="project" value="InterPro"/>
</dbReference>
<evidence type="ECO:0000313" key="5">
    <source>
        <dbReference type="EMBL" id="SEN80592.1"/>
    </source>
</evidence>
<dbReference type="InterPro" id="IPR036388">
    <property type="entry name" value="WH-like_DNA-bd_sf"/>
</dbReference>
<dbReference type="SUPFAM" id="SSF46785">
    <property type="entry name" value="Winged helix' DNA-binding domain"/>
    <property type="match status" value="1"/>
</dbReference>
<evidence type="ECO:0000256" key="3">
    <source>
        <dbReference type="ARBA" id="ARBA00023125"/>
    </source>
</evidence>
<dbReference type="PIRSF" id="PIRSF019455">
    <property type="entry name" value="CopR_AtkY"/>
    <property type="match status" value="1"/>
</dbReference>
<dbReference type="AlphaFoldDB" id="A0A1H8JIS8"/>
<dbReference type="InterPro" id="IPR036390">
    <property type="entry name" value="WH_DNA-bd_sf"/>
</dbReference>
<dbReference type="STRING" id="573321.SAMN04488505_11354"/>
<protein>
    <submittedName>
        <fullName evidence="5">Predicted transcriptional regulator</fullName>
    </submittedName>
</protein>
<keyword evidence="4" id="KW-0804">Transcription</keyword>
<dbReference type="Gene3D" id="1.10.10.10">
    <property type="entry name" value="Winged helix-like DNA-binding domain superfamily/Winged helix DNA-binding domain"/>
    <property type="match status" value="1"/>
</dbReference>
<accession>A0A1H8JIS8</accession>
<dbReference type="Proteomes" id="UP000198984">
    <property type="component" value="Unassembled WGS sequence"/>
</dbReference>
<evidence type="ECO:0000256" key="1">
    <source>
        <dbReference type="ARBA" id="ARBA00011046"/>
    </source>
</evidence>
<dbReference type="OrthoDB" id="1098508at2"/>
<reference evidence="5 6" key="1">
    <citation type="submission" date="2016-10" db="EMBL/GenBank/DDBJ databases">
        <authorList>
            <person name="de Groot N.N."/>
        </authorList>
    </citation>
    <scope>NUCLEOTIDE SEQUENCE [LARGE SCALE GENOMIC DNA]</scope>
    <source>
        <strain evidence="5 6">DSM 21039</strain>
    </source>
</reference>
<dbReference type="Pfam" id="PF03965">
    <property type="entry name" value="Penicillinase_R"/>
    <property type="match status" value="1"/>
</dbReference>
<dbReference type="InterPro" id="IPR005650">
    <property type="entry name" value="BlaI_family"/>
</dbReference>
<sequence>MSTPSVKTLTKAEEQIMQVLWQKGPCFVKEVIEELPEPKPHYNTTSTLVKILVEKGFADFKAYGKSHQYYALISKDEYSHKTVKQLVKGYFEGSYSNLISFFVKEKDLSVNDLEKLLKQIKDAQNK</sequence>
<name>A0A1H8JIS8_9BACT</name>
<proteinExistence type="inferred from homology"/>
<dbReference type="Gene3D" id="1.10.4040.10">
    <property type="entry name" value="Penicillinase repressor domain"/>
    <property type="match status" value="1"/>
</dbReference>